<gene>
    <name evidence="5" type="ORF">FRX48_01635</name>
</gene>
<name>A0A5M8Q0J2_9LECA</name>
<protein>
    <submittedName>
        <fullName evidence="5">Molecular chaperone</fullName>
    </submittedName>
</protein>
<dbReference type="OrthoDB" id="201635at2759"/>
<organism evidence="5 6">
    <name type="scientific">Lasallia pustulata</name>
    <dbReference type="NCBI Taxonomy" id="136370"/>
    <lineage>
        <taxon>Eukaryota</taxon>
        <taxon>Fungi</taxon>
        <taxon>Dikarya</taxon>
        <taxon>Ascomycota</taxon>
        <taxon>Pezizomycotina</taxon>
        <taxon>Lecanoromycetes</taxon>
        <taxon>OSLEUM clade</taxon>
        <taxon>Umbilicariomycetidae</taxon>
        <taxon>Umbilicariales</taxon>
        <taxon>Umbilicariaceae</taxon>
        <taxon>Lasallia</taxon>
    </lineage>
</organism>
<comment type="caution">
    <text evidence="5">The sequence shown here is derived from an EMBL/GenBank/DDBJ whole genome shotgun (WGS) entry which is preliminary data.</text>
</comment>
<dbReference type="GO" id="GO:0030150">
    <property type="term" value="P:protein import into mitochondrial matrix"/>
    <property type="evidence" value="ECO:0007669"/>
    <property type="project" value="TreeGrafter"/>
</dbReference>
<accession>A0A5M8Q0J2</accession>
<evidence type="ECO:0000256" key="4">
    <source>
        <dbReference type="SAM" id="MobiDB-lite"/>
    </source>
</evidence>
<keyword evidence="2" id="KW-0143">Chaperone</keyword>
<feature type="region of interest" description="Disordered" evidence="4">
    <location>
        <begin position="81"/>
        <end position="125"/>
    </location>
</feature>
<dbReference type="GO" id="GO:0042803">
    <property type="term" value="F:protein homodimerization activity"/>
    <property type="evidence" value="ECO:0007669"/>
    <property type="project" value="InterPro"/>
</dbReference>
<dbReference type="InterPro" id="IPR000740">
    <property type="entry name" value="GrpE"/>
</dbReference>
<dbReference type="GO" id="GO:0051082">
    <property type="term" value="F:unfolded protein binding"/>
    <property type="evidence" value="ECO:0007669"/>
    <property type="project" value="TreeGrafter"/>
</dbReference>
<dbReference type="AlphaFoldDB" id="A0A5M8Q0J2"/>
<dbReference type="PANTHER" id="PTHR21237:SF23">
    <property type="entry name" value="GRPE PROTEIN HOMOLOG, MITOCHONDRIAL"/>
    <property type="match status" value="1"/>
</dbReference>
<proteinExistence type="inferred from homology"/>
<dbReference type="PRINTS" id="PR00773">
    <property type="entry name" value="GRPEPROTEIN"/>
</dbReference>
<dbReference type="Pfam" id="PF01025">
    <property type="entry name" value="GrpE"/>
    <property type="match status" value="1"/>
</dbReference>
<dbReference type="Gene3D" id="3.90.20.20">
    <property type="match status" value="1"/>
</dbReference>
<evidence type="ECO:0000256" key="3">
    <source>
        <dbReference type="RuleBase" id="RU004478"/>
    </source>
</evidence>
<feature type="compositionally biased region" description="Pro residues" evidence="4">
    <location>
        <begin position="197"/>
        <end position="213"/>
    </location>
</feature>
<reference evidence="5 6" key="1">
    <citation type="submission" date="2019-09" db="EMBL/GenBank/DDBJ databases">
        <title>The hologenome of the rock-dwelling lichen Lasallia pustulata.</title>
        <authorList>
            <person name="Greshake Tzovaras B."/>
            <person name="Segers F."/>
            <person name="Bicker A."/>
            <person name="Dal Grande F."/>
            <person name="Otte J."/>
            <person name="Hankeln T."/>
            <person name="Schmitt I."/>
            <person name="Ebersberger I."/>
        </authorList>
    </citation>
    <scope>NUCLEOTIDE SEQUENCE [LARGE SCALE GENOMIC DNA]</scope>
    <source>
        <strain evidence="5">A1-1</strain>
    </source>
</reference>
<evidence type="ECO:0000313" key="5">
    <source>
        <dbReference type="EMBL" id="KAA6414885.1"/>
    </source>
</evidence>
<dbReference type="GO" id="GO:0006457">
    <property type="term" value="P:protein folding"/>
    <property type="evidence" value="ECO:0007669"/>
    <property type="project" value="InterPro"/>
</dbReference>
<dbReference type="InterPro" id="IPR013805">
    <property type="entry name" value="GrpE_CC"/>
</dbReference>
<evidence type="ECO:0000313" key="6">
    <source>
        <dbReference type="Proteomes" id="UP000324767"/>
    </source>
</evidence>
<dbReference type="GO" id="GO:0001405">
    <property type="term" value="C:PAM complex, Tim23 associated import motor"/>
    <property type="evidence" value="ECO:0007669"/>
    <property type="project" value="TreeGrafter"/>
</dbReference>
<dbReference type="GO" id="GO:0000774">
    <property type="term" value="F:adenyl-nucleotide exchange factor activity"/>
    <property type="evidence" value="ECO:0007669"/>
    <property type="project" value="InterPro"/>
</dbReference>
<feature type="region of interest" description="Disordered" evidence="4">
    <location>
        <begin position="187"/>
        <end position="223"/>
    </location>
</feature>
<evidence type="ECO:0000256" key="2">
    <source>
        <dbReference type="ARBA" id="ARBA00023186"/>
    </source>
</evidence>
<feature type="compositionally biased region" description="Polar residues" evidence="4">
    <location>
        <begin position="214"/>
        <end position="223"/>
    </location>
</feature>
<evidence type="ECO:0000256" key="1">
    <source>
        <dbReference type="ARBA" id="ARBA00009054"/>
    </source>
</evidence>
<dbReference type="Proteomes" id="UP000324767">
    <property type="component" value="Unassembled WGS sequence"/>
</dbReference>
<feature type="compositionally biased region" description="Basic and acidic residues" evidence="4">
    <location>
        <begin position="115"/>
        <end position="125"/>
    </location>
</feature>
<dbReference type="EMBL" id="VXIT01000002">
    <property type="protein sequence ID" value="KAA6414885.1"/>
    <property type="molecule type" value="Genomic_DNA"/>
</dbReference>
<dbReference type="GO" id="GO:0051087">
    <property type="term" value="F:protein-folding chaperone binding"/>
    <property type="evidence" value="ECO:0007669"/>
    <property type="project" value="InterPro"/>
</dbReference>
<dbReference type="SUPFAM" id="SSF58014">
    <property type="entry name" value="Coiled-coil domain of nucleotide exchange factor GrpE"/>
    <property type="match status" value="1"/>
</dbReference>
<dbReference type="PANTHER" id="PTHR21237">
    <property type="entry name" value="GRPE PROTEIN"/>
    <property type="match status" value="1"/>
</dbReference>
<sequence length="223" mass="24384">MTLASQKLASELHISGSTLRATVRAHPQQHNMIQRSLLRQLRASSSRLQKPSVFSSPRLSFPAPRIPALSSRQQLYPRCYSTTAEAKASPEGETSAAEAKTSPRAETSAAEEAPSEAKEAGEDPIQKELAATKAQVIDLKDKYLRSVADFRNLQDRTKRDIQSAKDFAISRFAKDLVESIDNLDRALSTVPPEIHHPPPAPQSETPPPRPPPLTKTSSTCTKA</sequence>
<comment type="similarity">
    <text evidence="1 3">Belongs to the GrpE family.</text>
</comment>